<evidence type="ECO:0000256" key="2">
    <source>
        <dbReference type="ARBA" id="ARBA00023125"/>
    </source>
</evidence>
<sequence length="116" mass="12737">MQKKKSNGSSMLSEVQLEEIAKLFKILSEPARLKLISSLMAGGLTVSELVDQTGLKQGNVSKHMKILLDAGLVQREKEGNFVRYSIAEPMLFELCQLVCAQVENAAAEKLKCVKGQ</sequence>
<evidence type="ECO:0000256" key="1">
    <source>
        <dbReference type="ARBA" id="ARBA00023015"/>
    </source>
</evidence>
<dbReference type="NCBIfam" id="NF033788">
    <property type="entry name" value="HTH_metalloreg"/>
    <property type="match status" value="1"/>
</dbReference>
<evidence type="ECO:0000256" key="3">
    <source>
        <dbReference type="ARBA" id="ARBA00023163"/>
    </source>
</evidence>
<protein>
    <submittedName>
        <fullName evidence="5">ArsR/SmtB family transcription factor</fullName>
    </submittedName>
</protein>
<dbReference type="InterPro" id="IPR011991">
    <property type="entry name" value="ArsR-like_HTH"/>
</dbReference>
<accession>A0ABW5E420</accession>
<proteinExistence type="predicted"/>
<gene>
    <name evidence="5" type="ORF">ACFSQZ_12905</name>
</gene>
<dbReference type="SUPFAM" id="SSF46785">
    <property type="entry name" value="Winged helix' DNA-binding domain"/>
    <property type="match status" value="1"/>
</dbReference>
<dbReference type="CDD" id="cd00090">
    <property type="entry name" value="HTH_ARSR"/>
    <property type="match status" value="1"/>
</dbReference>
<dbReference type="Gene3D" id="1.10.10.10">
    <property type="entry name" value="Winged helix-like DNA-binding domain superfamily/Winged helix DNA-binding domain"/>
    <property type="match status" value="1"/>
</dbReference>
<dbReference type="EMBL" id="JBHUJC010000041">
    <property type="protein sequence ID" value="MFD2277373.1"/>
    <property type="molecule type" value="Genomic_DNA"/>
</dbReference>
<evidence type="ECO:0000313" key="6">
    <source>
        <dbReference type="Proteomes" id="UP001597297"/>
    </source>
</evidence>
<feature type="domain" description="HTH arsR-type" evidence="4">
    <location>
        <begin position="12"/>
        <end position="106"/>
    </location>
</feature>
<dbReference type="PRINTS" id="PR00778">
    <property type="entry name" value="HTHARSR"/>
</dbReference>
<comment type="caution">
    <text evidence="5">The sequence shown here is derived from an EMBL/GenBank/DDBJ whole genome shotgun (WGS) entry which is preliminary data.</text>
</comment>
<keyword evidence="3" id="KW-0804">Transcription</keyword>
<dbReference type="RefSeq" id="WP_377093841.1">
    <property type="nucleotide sequence ID" value="NZ_JBHSJM010000001.1"/>
</dbReference>
<dbReference type="SMART" id="SM00418">
    <property type="entry name" value="HTH_ARSR"/>
    <property type="match status" value="1"/>
</dbReference>
<dbReference type="PROSITE" id="PS50987">
    <property type="entry name" value="HTH_ARSR_2"/>
    <property type="match status" value="1"/>
</dbReference>
<keyword evidence="6" id="KW-1185">Reference proteome</keyword>
<dbReference type="InterPro" id="IPR001845">
    <property type="entry name" value="HTH_ArsR_DNA-bd_dom"/>
</dbReference>
<dbReference type="Pfam" id="PF01022">
    <property type="entry name" value="HTH_5"/>
    <property type="match status" value="1"/>
</dbReference>
<dbReference type="PANTHER" id="PTHR43132:SF9">
    <property type="entry name" value="ARSR FAMILY TRANSCRIPTIONAL REGULATORY PROTEIN"/>
    <property type="match status" value="1"/>
</dbReference>
<dbReference type="Proteomes" id="UP001597297">
    <property type="component" value="Unassembled WGS sequence"/>
</dbReference>
<evidence type="ECO:0000313" key="5">
    <source>
        <dbReference type="EMBL" id="MFD2277373.1"/>
    </source>
</evidence>
<keyword evidence="1" id="KW-0805">Transcription regulation</keyword>
<keyword evidence="2" id="KW-0238">DNA-binding</keyword>
<evidence type="ECO:0000259" key="4">
    <source>
        <dbReference type="PROSITE" id="PS50987"/>
    </source>
</evidence>
<dbReference type="PANTHER" id="PTHR43132">
    <property type="entry name" value="ARSENICAL RESISTANCE OPERON REPRESSOR ARSR-RELATED"/>
    <property type="match status" value="1"/>
</dbReference>
<organism evidence="5 6">
    <name type="scientific">Rubritalea spongiae</name>
    <dbReference type="NCBI Taxonomy" id="430797"/>
    <lineage>
        <taxon>Bacteria</taxon>
        <taxon>Pseudomonadati</taxon>
        <taxon>Verrucomicrobiota</taxon>
        <taxon>Verrucomicrobiia</taxon>
        <taxon>Verrucomicrobiales</taxon>
        <taxon>Rubritaleaceae</taxon>
        <taxon>Rubritalea</taxon>
    </lineage>
</organism>
<name>A0ABW5E420_9BACT</name>
<dbReference type="InterPro" id="IPR051011">
    <property type="entry name" value="Metal_resp_trans_reg"/>
</dbReference>
<dbReference type="InterPro" id="IPR036390">
    <property type="entry name" value="WH_DNA-bd_sf"/>
</dbReference>
<reference evidence="6" key="1">
    <citation type="journal article" date="2019" name="Int. J. Syst. Evol. Microbiol.">
        <title>The Global Catalogue of Microorganisms (GCM) 10K type strain sequencing project: providing services to taxonomists for standard genome sequencing and annotation.</title>
        <authorList>
            <consortium name="The Broad Institute Genomics Platform"/>
            <consortium name="The Broad Institute Genome Sequencing Center for Infectious Disease"/>
            <person name="Wu L."/>
            <person name="Ma J."/>
        </authorList>
    </citation>
    <scope>NUCLEOTIDE SEQUENCE [LARGE SCALE GENOMIC DNA]</scope>
    <source>
        <strain evidence="6">JCM 16545</strain>
    </source>
</reference>
<dbReference type="InterPro" id="IPR036388">
    <property type="entry name" value="WH-like_DNA-bd_sf"/>
</dbReference>